<dbReference type="InterPro" id="IPR028082">
    <property type="entry name" value="Peripla_BP_I"/>
</dbReference>
<comment type="caution">
    <text evidence="5">The sequence shown here is derived from an EMBL/GenBank/DDBJ whole genome shotgun (WGS) entry which is preliminary data.</text>
</comment>
<dbReference type="SUPFAM" id="SSF47413">
    <property type="entry name" value="lambda repressor-like DNA-binding domains"/>
    <property type="match status" value="1"/>
</dbReference>
<sequence length="334" mass="35884">MAETEVSRAAGVGVATVSRALAPDPHPDVSAAKRERVREAADLLRYRPSGAARALRTGAYHALSIVLPDDAWGWWEPTVRSSFLAAAEEGHHVLVHPIGGRTGGAATAVDSLADVPTDGVLLFGSANDDDVLRASNRLRLPVVTIDDVNENVLFPTLSVDNRAGAQAACEHLIASARRRIVYVGTGSASELFVRERFAGYRDALTAAGLAWDERLVVQSPEAADESIVTLSGVSQLIITGVRFDAVFCEYDLLAAPLLRTLRLAGLRVPEDVAVVGFDDERAAQLLDPQLTTMRQPYGELGHRAVELLLDRIRGNAPTVGRQLIRPTLVQRHSG</sequence>
<name>A0ABT8FWN6_9MICO</name>
<evidence type="ECO:0000313" key="6">
    <source>
        <dbReference type="Proteomes" id="UP001172731"/>
    </source>
</evidence>
<keyword evidence="2" id="KW-0238">DNA-binding</keyword>
<accession>A0ABT8FWN6</accession>
<dbReference type="SUPFAM" id="SSF53822">
    <property type="entry name" value="Periplasmic binding protein-like I"/>
    <property type="match status" value="1"/>
</dbReference>
<dbReference type="CDD" id="cd01392">
    <property type="entry name" value="HTH_LacI"/>
    <property type="match status" value="1"/>
</dbReference>
<dbReference type="EMBL" id="JAHWXI010000032">
    <property type="protein sequence ID" value="MDN4465724.1"/>
    <property type="molecule type" value="Genomic_DNA"/>
</dbReference>
<dbReference type="Pfam" id="PF13377">
    <property type="entry name" value="Peripla_BP_3"/>
    <property type="match status" value="1"/>
</dbReference>
<keyword evidence="6" id="KW-1185">Reference proteome</keyword>
<evidence type="ECO:0000259" key="4">
    <source>
        <dbReference type="PROSITE" id="PS50932"/>
    </source>
</evidence>
<dbReference type="Gene3D" id="3.40.50.2300">
    <property type="match status" value="2"/>
</dbReference>
<organism evidence="5 6">
    <name type="scientific">Microbacterium aurantiacum</name>
    <dbReference type="NCBI Taxonomy" id="162393"/>
    <lineage>
        <taxon>Bacteria</taxon>
        <taxon>Bacillati</taxon>
        <taxon>Actinomycetota</taxon>
        <taxon>Actinomycetes</taxon>
        <taxon>Micrococcales</taxon>
        <taxon>Microbacteriaceae</taxon>
        <taxon>Microbacterium</taxon>
    </lineage>
</organism>
<feature type="domain" description="HTH lacI-type" evidence="4">
    <location>
        <begin position="1"/>
        <end position="57"/>
    </location>
</feature>
<keyword evidence="3" id="KW-0804">Transcription</keyword>
<dbReference type="SMART" id="SM00354">
    <property type="entry name" value="HTH_LACI"/>
    <property type="match status" value="1"/>
</dbReference>
<dbReference type="InterPro" id="IPR010982">
    <property type="entry name" value="Lambda_DNA-bd_dom_sf"/>
</dbReference>
<evidence type="ECO:0000256" key="1">
    <source>
        <dbReference type="ARBA" id="ARBA00023015"/>
    </source>
</evidence>
<dbReference type="InterPro" id="IPR000843">
    <property type="entry name" value="HTH_LacI"/>
</dbReference>
<proteinExistence type="predicted"/>
<dbReference type="PANTHER" id="PTHR30146">
    <property type="entry name" value="LACI-RELATED TRANSCRIPTIONAL REPRESSOR"/>
    <property type="match status" value="1"/>
</dbReference>
<evidence type="ECO:0000256" key="3">
    <source>
        <dbReference type="ARBA" id="ARBA00023163"/>
    </source>
</evidence>
<evidence type="ECO:0000256" key="2">
    <source>
        <dbReference type="ARBA" id="ARBA00023125"/>
    </source>
</evidence>
<gene>
    <name evidence="5" type="ORF">KZC48_15150</name>
</gene>
<dbReference type="CDD" id="cd06267">
    <property type="entry name" value="PBP1_LacI_sugar_binding-like"/>
    <property type="match status" value="1"/>
</dbReference>
<reference evidence="5" key="1">
    <citation type="submission" date="2021-06" db="EMBL/GenBank/DDBJ databases">
        <title>Genome-based taxonomic framework of Microbacterium strains isolated from marine environment, the description of four new species and reclassification of four preexisting species.</title>
        <authorList>
            <person name="Lee S.D."/>
            <person name="Kim S.-M."/>
            <person name="Byeon Y.-S."/>
            <person name="Yang H.L."/>
            <person name="Kim I.S."/>
        </authorList>
    </citation>
    <scope>NUCLEOTIDE SEQUENCE</scope>
    <source>
        <strain evidence="5">KACC 20510</strain>
    </source>
</reference>
<dbReference type="InterPro" id="IPR046335">
    <property type="entry name" value="LacI/GalR-like_sensor"/>
</dbReference>
<dbReference type="PROSITE" id="PS50932">
    <property type="entry name" value="HTH_LACI_2"/>
    <property type="match status" value="1"/>
</dbReference>
<keyword evidence="1" id="KW-0805">Transcription regulation</keyword>
<evidence type="ECO:0000313" key="5">
    <source>
        <dbReference type="EMBL" id="MDN4465724.1"/>
    </source>
</evidence>
<dbReference type="Proteomes" id="UP001172731">
    <property type="component" value="Unassembled WGS sequence"/>
</dbReference>
<protein>
    <submittedName>
        <fullName evidence="5">LacI family transcriptional regulator</fullName>
    </submittedName>
</protein>
<dbReference type="Pfam" id="PF00356">
    <property type="entry name" value="LacI"/>
    <property type="match status" value="1"/>
</dbReference>
<dbReference type="PANTHER" id="PTHR30146:SF153">
    <property type="entry name" value="LACTOSE OPERON REPRESSOR"/>
    <property type="match status" value="1"/>
</dbReference>
<dbReference type="Gene3D" id="1.10.260.40">
    <property type="entry name" value="lambda repressor-like DNA-binding domains"/>
    <property type="match status" value="1"/>
</dbReference>